<accession>A0A4C1T687</accession>
<evidence type="ECO:0000256" key="1">
    <source>
        <dbReference type="SAM" id="MobiDB-lite"/>
    </source>
</evidence>
<comment type="caution">
    <text evidence="2">The sequence shown here is derived from an EMBL/GenBank/DDBJ whole genome shotgun (WGS) entry which is preliminary data.</text>
</comment>
<protein>
    <submittedName>
        <fullName evidence="2">Uncharacterized protein</fullName>
    </submittedName>
</protein>
<reference evidence="2 3" key="1">
    <citation type="journal article" date="2019" name="Commun. Biol.">
        <title>The bagworm genome reveals a unique fibroin gene that provides high tensile strength.</title>
        <authorList>
            <person name="Kono N."/>
            <person name="Nakamura H."/>
            <person name="Ohtoshi R."/>
            <person name="Tomita M."/>
            <person name="Numata K."/>
            <person name="Arakawa K."/>
        </authorList>
    </citation>
    <scope>NUCLEOTIDE SEQUENCE [LARGE SCALE GENOMIC DNA]</scope>
</reference>
<evidence type="ECO:0000313" key="3">
    <source>
        <dbReference type="Proteomes" id="UP000299102"/>
    </source>
</evidence>
<keyword evidence="3" id="KW-1185">Reference proteome</keyword>
<feature type="region of interest" description="Disordered" evidence="1">
    <location>
        <begin position="1"/>
        <end position="21"/>
    </location>
</feature>
<dbReference type="Proteomes" id="UP000299102">
    <property type="component" value="Unassembled WGS sequence"/>
</dbReference>
<dbReference type="OrthoDB" id="7489123at2759"/>
<name>A0A4C1T687_EUMVA</name>
<organism evidence="2 3">
    <name type="scientific">Eumeta variegata</name>
    <name type="common">Bagworm moth</name>
    <name type="synonym">Eumeta japonica</name>
    <dbReference type="NCBI Taxonomy" id="151549"/>
    <lineage>
        <taxon>Eukaryota</taxon>
        <taxon>Metazoa</taxon>
        <taxon>Ecdysozoa</taxon>
        <taxon>Arthropoda</taxon>
        <taxon>Hexapoda</taxon>
        <taxon>Insecta</taxon>
        <taxon>Pterygota</taxon>
        <taxon>Neoptera</taxon>
        <taxon>Endopterygota</taxon>
        <taxon>Lepidoptera</taxon>
        <taxon>Glossata</taxon>
        <taxon>Ditrysia</taxon>
        <taxon>Tineoidea</taxon>
        <taxon>Psychidae</taxon>
        <taxon>Oiketicinae</taxon>
        <taxon>Eumeta</taxon>
    </lineage>
</organism>
<evidence type="ECO:0000313" key="2">
    <source>
        <dbReference type="EMBL" id="GBP08771.1"/>
    </source>
</evidence>
<gene>
    <name evidence="2" type="ORF">EVAR_7346_1</name>
</gene>
<dbReference type="AlphaFoldDB" id="A0A4C1T687"/>
<proteinExistence type="predicted"/>
<sequence>MELYNKEKHRASNACGSAGGEPMKRGGRTILPAPAWLSNCLAAVPLANRYGSDPRLVLIFDQLVEFVEKECQLLDNVPRGGLCGGGSRLKNDIGIKDPLGSAQLRPSGPPCVPRTLLHNRHIATELGHGFTELGHGVGTTSSRGGECDTPTLSSSCGAEFCGPFYRGVGFN</sequence>
<dbReference type="EMBL" id="BGZK01000032">
    <property type="protein sequence ID" value="GBP08771.1"/>
    <property type="molecule type" value="Genomic_DNA"/>
</dbReference>